<dbReference type="KEGG" id="cpis:HS961_06000"/>
<protein>
    <submittedName>
        <fullName evidence="1">Uncharacterized protein</fullName>
    </submittedName>
</protein>
<dbReference type="RefSeq" id="WP_182326841.1">
    <property type="nucleotide sequence ID" value="NZ_CP058554.1"/>
</dbReference>
<sequence>MKEQVATIATVVGALLSVAYFLQKQKLEELRVFREIFKECNARYDVMNEDIAAIGRMAIADLTEKERSKVIDYLNLCGEEYLYFKRGYIEPSVWQAWNNGMKAAASAQSIRSIWDAEKKTGSYYDLPL</sequence>
<accession>A0A7G5EEJ7</accession>
<evidence type="ECO:0000313" key="1">
    <source>
        <dbReference type="EMBL" id="QMV72422.1"/>
    </source>
</evidence>
<dbReference type="Proteomes" id="UP000515240">
    <property type="component" value="Chromosome"/>
</dbReference>
<dbReference type="AlphaFoldDB" id="A0A7G5EEJ7"/>
<evidence type="ECO:0000313" key="2">
    <source>
        <dbReference type="Proteomes" id="UP000515240"/>
    </source>
</evidence>
<name>A0A7G5EEJ7_9BURK</name>
<organism evidence="1 2">
    <name type="scientific">Comamonas piscis</name>
    <dbReference type="NCBI Taxonomy" id="1562974"/>
    <lineage>
        <taxon>Bacteria</taxon>
        <taxon>Pseudomonadati</taxon>
        <taxon>Pseudomonadota</taxon>
        <taxon>Betaproteobacteria</taxon>
        <taxon>Burkholderiales</taxon>
        <taxon>Comamonadaceae</taxon>
        <taxon>Comamonas</taxon>
    </lineage>
</organism>
<keyword evidence="2" id="KW-1185">Reference proteome</keyword>
<reference evidence="1 2" key="1">
    <citation type="journal article" date="2020" name="G3 (Bethesda)">
        <title>CeMbio - The Caenorhabditis elegans Microbiome Resource.</title>
        <authorList>
            <person name="Dirksen P."/>
            <person name="Assie A."/>
            <person name="Zimmermann J."/>
            <person name="Zhang F."/>
            <person name="Tietje A.M."/>
            <person name="Marsh S.A."/>
            <person name="Felix M.A."/>
            <person name="Shapira M."/>
            <person name="Kaleta C."/>
            <person name="Schulenburg H."/>
            <person name="Samuel B."/>
        </authorList>
    </citation>
    <scope>NUCLEOTIDE SEQUENCE [LARGE SCALE GENOMIC DNA]</scope>
    <source>
        <strain evidence="1 2">BIGb0172</strain>
    </source>
</reference>
<proteinExistence type="predicted"/>
<dbReference type="EMBL" id="CP058554">
    <property type="protein sequence ID" value="QMV72422.1"/>
    <property type="molecule type" value="Genomic_DNA"/>
</dbReference>
<gene>
    <name evidence="1" type="ORF">HS961_06000</name>
</gene>